<dbReference type="PANTHER" id="PTHR46403:SF1">
    <property type="entry name" value="TP53-REGULATED INHIBITOR OF APOPTOSIS 1"/>
    <property type="match status" value="1"/>
</dbReference>
<dbReference type="GO" id="GO:1990050">
    <property type="term" value="F:phosphatidic acid transfer activity"/>
    <property type="evidence" value="ECO:0007669"/>
    <property type="project" value="TreeGrafter"/>
</dbReference>
<dbReference type="GO" id="GO:0005758">
    <property type="term" value="C:mitochondrial intermembrane space"/>
    <property type="evidence" value="ECO:0007669"/>
    <property type="project" value="TreeGrafter"/>
</dbReference>
<sequence length="122" mass="14052">MSTSNEPLPPTEPPAPLPLSDAVAIGRTEKSLHDPNKETTTVTINLEKECPRLKKMYDDCFTYWFQKEFTQGRVEPNLTCKSDWDSFRQCMLVSVRTKNLSVQLERRANDAEDESWTITQIN</sequence>
<name>A0AAW2Z6C0_9EUKA</name>
<dbReference type="EMBL" id="JAOPGA020001063">
    <property type="protein sequence ID" value="KAL0484681.1"/>
    <property type="molecule type" value="Genomic_DNA"/>
</dbReference>
<dbReference type="Proteomes" id="UP001431209">
    <property type="component" value="Unassembled WGS sequence"/>
</dbReference>
<dbReference type="AlphaFoldDB" id="A0AAW2Z6C0"/>
<dbReference type="GO" id="GO:0005829">
    <property type="term" value="C:cytosol"/>
    <property type="evidence" value="ECO:0007669"/>
    <property type="project" value="TreeGrafter"/>
</dbReference>
<accession>A0AAW2Z6C0</accession>
<comment type="similarity">
    <text evidence="1">Belongs to the TRIAP1/MDM35 family.</text>
</comment>
<dbReference type="InterPro" id="IPR007918">
    <property type="entry name" value="MDM35_apoptosis"/>
</dbReference>
<evidence type="ECO:0000256" key="2">
    <source>
        <dbReference type="ARBA" id="ARBA00023157"/>
    </source>
</evidence>
<gene>
    <name evidence="3" type="ORF">AKO1_003516</name>
</gene>
<keyword evidence="2" id="KW-1015">Disulfide bond</keyword>
<reference evidence="3 4" key="1">
    <citation type="submission" date="2024-03" db="EMBL/GenBank/DDBJ databases">
        <title>The Acrasis kona genome and developmental transcriptomes reveal deep origins of eukaryotic multicellular pathways.</title>
        <authorList>
            <person name="Sheikh S."/>
            <person name="Fu C.-J."/>
            <person name="Brown M.W."/>
            <person name="Baldauf S.L."/>
        </authorList>
    </citation>
    <scope>NUCLEOTIDE SEQUENCE [LARGE SCALE GENOMIC DNA]</scope>
    <source>
        <strain evidence="3 4">ATCC MYA-3509</strain>
    </source>
</reference>
<dbReference type="GO" id="GO:0045332">
    <property type="term" value="P:phospholipid translocation"/>
    <property type="evidence" value="ECO:0007669"/>
    <property type="project" value="TreeGrafter"/>
</dbReference>
<protein>
    <submittedName>
        <fullName evidence="3">Uncharacterized protein</fullName>
    </submittedName>
</protein>
<proteinExistence type="inferred from homology"/>
<organism evidence="3 4">
    <name type="scientific">Acrasis kona</name>
    <dbReference type="NCBI Taxonomy" id="1008807"/>
    <lineage>
        <taxon>Eukaryota</taxon>
        <taxon>Discoba</taxon>
        <taxon>Heterolobosea</taxon>
        <taxon>Tetramitia</taxon>
        <taxon>Eutetramitia</taxon>
        <taxon>Acrasidae</taxon>
        <taxon>Acrasis</taxon>
    </lineage>
</organism>
<dbReference type="GO" id="GO:0005634">
    <property type="term" value="C:nucleus"/>
    <property type="evidence" value="ECO:0007669"/>
    <property type="project" value="TreeGrafter"/>
</dbReference>
<evidence type="ECO:0000313" key="4">
    <source>
        <dbReference type="Proteomes" id="UP001431209"/>
    </source>
</evidence>
<comment type="caution">
    <text evidence="3">The sequence shown here is derived from an EMBL/GenBank/DDBJ whole genome shotgun (WGS) entry which is preliminary data.</text>
</comment>
<evidence type="ECO:0000313" key="3">
    <source>
        <dbReference type="EMBL" id="KAL0484681.1"/>
    </source>
</evidence>
<dbReference type="PANTHER" id="PTHR46403">
    <property type="entry name" value="TP53-REGULATED INHIBITOR OF APOPTOSIS 1"/>
    <property type="match status" value="1"/>
</dbReference>
<keyword evidence="4" id="KW-1185">Reference proteome</keyword>
<evidence type="ECO:0000256" key="1">
    <source>
        <dbReference type="ARBA" id="ARBA00006196"/>
    </source>
</evidence>
<dbReference type="Pfam" id="PF05254">
    <property type="entry name" value="UPF0203"/>
    <property type="match status" value="1"/>
</dbReference>